<feature type="region of interest" description="Interaction with substrate tRNA" evidence="10">
    <location>
        <begin position="166"/>
        <end position="170"/>
    </location>
</feature>
<feature type="domain" description="Guanylate kinase-like" evidence="11">
    <location>
        <begin position="10"/>
        <end position="204"/>
    </location>
</feature>
<keyword evidence="8 10" id="KW-0460">Magnesium</keyword>
<comment type="subunit">
    <text evidence="10">Monomer.</text>
</comment>
<evidence type="ECO:0000256" key="9">
    <source>
        <dbReference type="ARBA" id="ARBA00049563"/>
    </source>
</evidence>
<keyword evidence="4 10" id="KW-0808">Transferase</keyword>
<keyword evidence="6 10" id="KW-0547">Nucleotide-binding</keyword>
<dbReference type="PANTHER" id="PTHR11088">
    <property type="entry name" value="TRNA DIMETHYLALLYLTRANSFERASE"/>
    <property type="match status" value="1"/>
</dbReference>
<name>A0A243WDF4_9BACT</name>
<evidence type="ECO:0000313" key="12">
    <source>
        <dbReference type="EMBL" id="OUJ72848.1"/>
    </source>
</evidence>
<evidence type="ECO:0000256" key="2">
    <source>
        <dbReference type="ARBA" id="ARBA00003213"/>
    </source>
</evidence>
<evidence type="ECO:0000313" key="13">
    <source>
        <dbReference type="Proteomes" id="UP000194873"/>
    </source>
</evidence>
<keyword evidence="7 10" id="KW-0067">ATP-binding</keyword>
<dbReference type="RefSeq" id="WP_086595130.1">
    <property type="nucleotide sequence ID" value="NZ_MTSE01000008.1"/>
</dbReference>
<dbReference type="Pfam" id="PF01715">
    <property type="entry name" value="IPPT"/>
    <property type="match status" value="1"/>
</dbReference>
<feature type="binding site" evidence="10">
    <location>
        <begin position="17"/>
        <end position="24"/>
    </location>
    <ligand>
        <name>ATP</name>
        <dbReference type="ChEBI" id="CHEBI:30616"/>
    </ligand>
</feature>
<dbReference type="Gene3D" id="1.10.20.140">
    <property type="match status" value="1"/>
</dbReference>
<accession>A0A243WDF4</accession>
<dbReference type="InterPro" id="IPR027417">
    <property type="entry name" value="P-loop_NTPase"/>
</dbReference>
<protein>
    <recommendedName>
        <fullName evidence="10">tRNA dimethylallyltransferase</fullName>
        <ecNumber evidence="10">2.5.1.75</ecNumber>
    </recommendedName>
    <alternativeName>
        <fullName evidence="10">Dimethylallyl diphosphate:tRNA dimethylallyltransferase</fullName>
        <shortName evidence="10">DMAPP:tRNA dimethylallyltransferase</shortName>
        <shortName evidence="10">DMATase</shortName>
    </alternativeName>
    <alternativeName>
        <fullName evidence="10">Isopentenyl-diphosphate:tRNA isopentenyltransferase</fullName>
        <shortName evidence="10">IPP transferase</shortName>
        <shortName evidence="10">IPPT</shortName>
        <shortName evidence="10">IPTase</shortName>
    </alternativeName>
</protein>
<comment type="caution">
    <text evidence="10">Lacks conserved residue(s) required for the propagation of feature annotation.</text>
</comment>
<organism evidence="12 13">
    <name type="scientific">Hymenobacter crusticola</name>
    <dbReference type="NCBI Taxonomy" id="1770526"/>
    <lineage>
        <taxon>Bacteria</taxon>
        <taxon>Pseudomonadati</taxon>
        <taxon>Bacteroidota</taxon>
        <taxon>Cytophagia</taxon>
        <taxon>Cytophagales</taxon>
        <taxon>Hymenobacteraceae</taxon>
        <taxon>Hymenobacter</taxon>
    </lineage>
</organism>
<dbReference type="Proteomes" id="UP000194873">
    <property type="component" value="Unassembled WGS sequence"/>
</dbReference>
<dbReference type="InterPro" id="IPR039657">
    <property type="entry name" value="Dimethylallyltransferase"/>
</dbReference>
<evidence type="ECO:0000256" key="1">
    <source>
        <dbReference type="ARBA" id="ARBA00001946"/>
    </source>
</evidence>
<evidence type="ECO:0000256" key="3">
    <source>
        <dbReference type="ARBA" id="ARBA00005842"/>
    </source>
</evidence>
<feature type="binding site" evidence="10">
    <location>
        <begin position="19"/>
        <end position="24"/>
    </location>
    <ligand>
        <name>substrate</name>
    </ligand>
</feature>
<comment type="function">
    <text evidence="2 10">Catalyzes the transfer of a dimethylallyl group onto the adenine at position 37 in tRNAs that read codons beginning with uridine, leading to the formation of N6-(dimethylallyl)adenosine (i(6)A).</text>
</comment>
<dbReference type="InterPro" id="IPR018022">
    <property type="entry name" value="IPT"/>
</dbReference>
<dbReference type="NCBIfam" id="TIGR00174">
    <property type="entry name" value="miaA"/>
    <property type="match status" value="1"/>
</dbReference>
<dbReference type="AlphaFoldDB" id="A0A243WDF4"/>
<comment type="catalytic activity">
    <reaction evidence="9 10">
        <text>adenosine(37) in tRNA + dimethylallyl diphosphate = N(6)-dimethylallyladenosine(37) in tRNA + diphosphate</text>
        <dbReference type="Rhea" id="RHEA:26482"/>
        <dbReference type="Rhea" id="RHEA-COMP:10162"/>
        <dbReference type="Rhea" id="RHEA-COMP:10375"/>
        <dbReference type="ChEBI" id="CHEBI:33019"/>
        <dbReference type="ChEBI" id="CHEBI:57623"/>
        <dbReference type="ChEBI" id="CHEBI:74411"/>
        <dbReference type="ChEBI" id="CHEBI:74415"/>
        <dbReference type="EC" id="2.5.1.75"/>
    </reaction>
</comment>
<evidence type="ECO:0000259" key="11">
    <source>
        <dbReference type="PROSITE" id="PS50052"/>
    </source>
</evidence>
<gene>
    <name evidence="10" type="primary">miaA</name>
    <name evidence="12" type="ORF">BXP70_16175</name>
</gene>
<dbReference type="FunFam" id="1.10.20.140:FF:000001">
    <property type="entry name" value="tRNA dimethylallyltransferase"/>
    <property type="match status" value="1"/>
</dbReference>
<evidence type="ECO:0000256" key="6">
    <source>
        <dbReference type="ARBA" id="ARBA00022741"/>
    </source>
</evidence>
<dbReference type="SUPFAM" id="SSF52540">
    <property type="entry name" value="P-loop containing nucleoside triphosphate hydrolases"/>
    <property type="match status" value="1"/>
</dbReference>
<dbReference type="GO" id="GO:0006400">
    <property type="term" value="P:tRNA modification"/>
    <property type="evidence" value="ECO:0007669"/>
    <property type="project" value="TreeGrafter"/>
</dbReference>
<dbReference type="OrthoDB" id="9776390at2"/>
<feature type="site" description="Interaction with substrate tRNA" evidence="10">
    <location>
        <position position="108"/>
    </location>
</feature>
<dbReference type="GO" id="GO:0052381">
    <property type="term" value="F:tRNA dimethylallyltransferase activity"/>
    <property type="evidence" value="ECO:0007669"/>
    <property type="project" value="UniProtKB-UniRule"/>
</dbReference>
<keyword evidence="13" id="KW-1185">Reference proteome</keyword>
<feature type="site" description="Interaction with substrate tRNA" evidence="10">
    <location>
        <position position="130"/>
    </location>
</feature>
<dbReference type="GO" id="GO:0005524">
    <property type="term" value="F:ATP binding"/>
    <property type="evidence" value="ECO:0007669"/>
    <property type="project" value="UniProtKB-UniRule"/>
</dbReference>
<comment type="caution">
    <text evidence="12">The sequence shown here is derived from an EMBL/GenBank/DDBJ whole genome shotgun (WGS) entry which is preliminary data.</text>
</comment>
<feature type="region of interest" description="Interaction with substrate tRNA" evidence="10">
    <location>
        <begin position="42"/>
        <end position="45"/>
    </location>
</feature>
<dbReference type="EC" id="2.5.1.75" evidence="10"/>
<dbReference type="PANTHER" id="PTHR11088:SF60">
    <property type="entry name" value="TRNA DIMETHYLALLYLTRANSFERASE"/>
    <property type="match status" value="1"/>
</dbReference>
<sequence length="311" mass="35454">MSTLLLPAAPTLLVVAGPTAVGKTALCVHLAQQYQTEIVSADSRQFFRELSIGTAKPTPEEMQGVPHHFINSHSISEEYNAGRFEEEALSVLAELFQRHRVVILTGGSGLYLQAVTEGLDEMPATNPEIRAALQSELQDLGLETLVAELARLDPVTYARIDRQNPQRVVRALEVTRSTGQPFSSFHARKSEVERPFHTVKVVLNREREELYQRIDLRVDQMIEAGLLEEVKGLLPYRHHNALQTVGYKELFDYLDGLQDWPETVRLLKRNTRHYAKRQLTWFRRDPAYTWLHPEQTENQVPNLLSRLDNNG</sequence>
<comment type="similarity">
    <text evidence="3 10">Belongs to the IPP transferase family.</text>
</comment>
<dbReference type="HAMAP" id="MF_00185">
    <property type="entry name" value="IPP_trans"/>
    <property type="match status" value="1"/>
</dbReference>
<proteinExistence type="inferred from homology"/>
<evidence type="ECO:0000256" key="4">
    <source>
        <dbReference type="ARBA" id="ARBA00022679"/>
    </source>
</evidence>
<dbReference type="PROSITE" id="PS50052">
    <property type="entry name" value="GUANYLATE_KINASE_2"/>
    <property type="match status" value="1"/>
</dbReference>
<dbReference type="InterPro" id="IPR008144">
    <property type="entry name" value="Guanylate_kin-like_dom"/>
</dbReference>
<comment type="cofactor">
    <cofactor evidence="1 10">
        <name>Mg(2+)</name>
        <dbReference type="ChEBI" id="CHEBI:18420"/>
    </cofactor>
</comment>
<evidence type="ECO:0000256" key="7">
    <source>
        <dbReference type="ARBA" id="ARBA00022840"/>
    </source>
</evidence>
<reference evidence="12 13" key="1">
    <citation type="submission" date="2017-01" db="EMBL/GenBank/DDBJ databases">
        <title>A new Hymenobacter.</title>
        <authorList>
            <person name="Liang Y."/>
            <person name="Feng F."/>
        </authorList>
    </citation>
    <scope>NUCLEOTIDE SEQUENCE [LARGE SCALE GENOMIC DNA]</scope>
    <source>
        <strain evidence="12">MIMBbqt21</strain>
    </source>
</reference>
<evidence type="ECO:0000256" key="5">
    <source>
        <dbReference type="ARBA" id="ARBA00022694"/>
    </source>
</evidence>
<dbReference type="Gene3D" id="3.40.50.300">
    <property type="entry name" value="P-loop containing nucleotide triphosphate hydrolases"/>
    <property type="match status" value="1"/>
</dbReference>
<dbReference type="EMBL" id="MTSE01000008">
    <property type="protein sequence ID" value="OUJ72848.1"/>
    <property type="molecule type" value="Genomic_DNA"/>
</dbReference>
<evidence type="ECO:0000256" key="8">
    <source>
        <dbReference type="ARBA" id="ARBA00022842"/>
    </source>
</evidence>
<evidence type="ECO:0000256" key="10">
    <source>
        <dbReference type="HAMAP-Rule" id="MF_00185"/>
    </source>
</evidence>
<keyword evidence="5 10" id="KW-0819">tRNA processing</keyword>